<accession>A0ABQ3XAW5</accession>
<reference evidence="2 3" key="1">
    <citation type="submission" date="2021-01" db="EMBL/GenBank/DDBJ databases">
        <title>Whole genome shotgun sequence of Actinoplanes couchii NBRC 106145.</title>
        <authorList>
            <person name="Komaki H."/>
            <person name="Tamura T."/>
        </authorList>
    </citation>
    <scope>NUCLEOTIDE SEQUENCE [LARGE SCALE GENOMIC DNA]</scope>
    <source>
        <strain evidence="2 3">NBRC 106145</strain>
    </source>
</reference>
<dbReference type="EMBL" id="BOMG01000052">
    <property type="protein sequence ID" value="GID55661.1"/>
    <property type="molecule type" value="Genomic_DNA"/>
</dbReference>
<feature type="region of interest" description="Disordered" evidence="1">
    <location>
        <begin position="1"/>
        <end position="35"/>
    </location>
</feature>
<evidence type="ECO:0000313" key="3">
    <source>
        <dbReference type="Proteomes" id="UP000612282"/>
    </source>
</evidence>
<feature type="region of interest" description="Disordered" evidence="1">
    <location>
        <begin position="70"/>
        <end position="95"/>
    </location>
</feature>
<organism evidence="2 3">
    <name type="scientific">Actinoplanes couchii</name>
    <dbReference type="NCBI Taxonomy" id="403638"/>
    <lineage>
        <taxon>Bacteria</taxon>
        <taxon>Bacillati</taxon>
        <taxon>Actinomycetota</taxon>
        <taxon>Actinomycetes</taxon>
        <taxon>Micromonosporales</taxon>
        <taxon>Micromonosporaceae</taxon>
        <taxon>Actinoplanes</taxon>
    </lineage>
</organism>
<protein>
    <submittedName>
        <fullName evidence="2">Uncharacterized protein</fullName>
    </submittedName>
</protein>
<evidence type="ECO:0000313" key="2">
    <source>
        <dbReference type="EMBL" id="GID55661.1"/>
    </source>
</evidence>
<sequence length="95" mass="9538">MAPAQRSPVAAVPGGPARLTGERRRSGPPGLGSDFAGARLRILGIPLRILGILFGIPGILLRIDGFGSGRPGSGETGVHQGTAPGRPVPSIGIGR</sequence>
<evidence type="ECO:0000256" key="1">
    <source>
        <dbReference type="SAM" id="MobiDB-lite"/>
    </source>
</evidence>
<comment type="caution">
    <text evidence="2">The sequence shown here is derived from an EMBL/GenBank/DDBJ whole genome shotgun (WGS) entry which is preliminary data.</text>
</comment>
<keyword evidence="3" id="KW-1185">Reference proteome</keyword>
<proteinExistence type="predicted"/>
<name>A0ABQ3XAW5_9ACTN</name>
<gene>
    <name evidence="2" type="ORF">Aco03nite_040650</name>
</gene>
<dbReference type="Proteomes" id="UP000612282">
    <property type="component" value="Unassembled WGS sequence"/>
</dbReference>